<proteinExistence type="predicted"/>
<evidence type="ECO:0000313" key="2">
    <source>
        <dbReference type="EMBL" id="ALI37477.1"/>
    </source>
</evidence>
<dbReference type="GeneID" id="60423144"/>
<dbReference type="InterPro" id="IPR000719">
    <property type="entry name" value="Prot_kinase_dom"/>
</dbReference>
<feature type="domain" description="Protein kinase" evidence="1">
    <location>
        <begin position="29"/>
        <end position="302"/>
    </location>
</feature>
<dbReference type="Proteomes" id="UP000058925">
    <property type="component" value="Chromosome"/>
</dbReference>
<keyword evidence="3" id="KW-1185">Reference proteome</keyword>
<keyword evidence="2" id="KW-0418">Kinase</keyword>
<dbReference type="PANTHER" id="PTHR44167:SF24">
    <property type="entry name" value="SERINE_THREONINE-PROTEIN KINASE CHK2"/>
    <property type="match status" value="1"/>
</dbReference>
<dbReference type="PROSITE" id="PS50011">
    <property type="entry name" value="PROTEIN_KINASE_DOM"/>
    <property type="match status" value="1"/>
</dbReference>
<dbReference type="AlphaFoldDB" id="A0A654M2Q5"/>
<dbReference type="RefSeq" id="WP_196816541.1">
    <property type="nucleotide sequence ID" value="NZ_CP012850.1"/>
</dbReference>
<dbReference type="Gene3D" id="1.10.510.10">
    <property type="entry name" value="Transferase(Phosphotransferase) domain 1"/>
    <property type="match status" value="1"/>
</dbReference>
<dbReference type="EMBL" id="CP012850">
    <property type="protein sequence ID" value="ALI37477.1"/>
    <property type="molecule type" value="Genomic_DNA"/>
</dbReference>
<dbReference type="SMART" id="SM00220">
    <property type="entry name" value="S_TKc"/>
    <property type="match status" value="1"/>
</dbReference>
<evidence type="ECO:0000259" key="1">
    <source>
        <dbReference type="PROSITE" id="PS50011"/>
    </source>
</evidence>
<organism evidence="2 3">
    <name type="scientific">Candidatus Nitrosocosmicus oleophilus</name>
    <dbReference type="NCBI Taxonomy" id="1353260"/>
    <lineage>
        <taxon>Archaea</taxon>
        <taxon>Nitrososphaerota</taxon>
        <taxon>Nitrososphaeria</taxon>
        <taxon>Nitrososphaerales</taxon>
        <taxon>Nitrososphaeraceae</taxon>
        <taxon>Candidatus Nitrosocosmicus</taxon>
    </lineage>
</organism>
<dbReference type="InterPro" id="IPR011009">
    <property type="entry name" value="Kinase-like_dom_sf"/>
</dbReference>
<dbReference type="KEGG" id="taa:NMY3_03293"/>
<sequence length="479" mass="54311">MIPKAKQMNTTHEFQAGEPVHINSLNIVCNIEKELGSGTQGKVYSLISPDNTQLVLKWYFPSMATKEQYDILKSLIQKDSPSNRFLWPLALVKTPNKEGFGYAMVMKESRFKSFSLWLSRKIDPSFKVLLTACFELVQSFHLLHSKGLCYQDLSLNNIYFDPENGEIRIGDTDNIVVNGQDKGNVIGTPKFMAPEIIVGKALPNTQTDLYSLAIILFYILFLNHPLEGKIESSIKSLDLPSMSKLYGFEPIFIFDPSNDSNYPDPAFHENAIIFWSIYPDFIKRIFIRAFTNGITDPMHGRVRETEWQIALLALRDSLYYCKRCGSENFLATDSFVLEKLKIPVDLGGVNPDNNVWKQSNMAKGVQSNPLCWNPKCKTMNTHILNIRIDDRLFVALNHDTKLFLHHIDPDRKYDFSNPIAEVSRHPTDPGVWGLKNLSACTWKVGKANGDVIEVYSKQSFSLVPGTQIDFGTSKGVVCY</sequence>
<dbReference type="GO" id="GO:0005524">
    <property type="term" value="F:ATP binding"/>
    <property type="evidence" value="ECO:0007669"/>
    <property type="project" value="InterPro"/>
</dbReference>
<protein>
    <submittedName>
        <fullName evidence="2">Serine/threonine-protein kinase</fullName>
    </submittedName>
</protein>
<name>A0A654M2Q5_9ARCH</name>
<dbReference type="GO" id="GO:0004672">
    <property type="term" value="F:protein kinase activity"/>
    <property type="evidence" value="ECO:0007669"/>
    <property type="project" value="InterPro"/>
</dbReference>
<dbReference type="OrthoDB" id="116675at2157"/>
<dbReference type="Pfam" id="PF00069">
    <property type="entry name" value="Pkinase"/>
    <property type="match status" value="1"/>
</dbReference>
<evidence type="ECO:0000313" key="3">
    <source>
        <dbReference type="Proteomes" id="UP000058925"/>
    </source>
</evidence>
<dbReference type="PANTHER" id="PTHR44167">
    <property type="entry name" value="OVARIAN-SPECIFIC SERINE/THREONINE-PROTEIN KINASE LOK-RELATED"/>
    <property type="match status" value="1"/>
</dbReference>
<keyword evidence="2" id="KW-0808">Transferase</keyword>
<gene>
    <name evidence="2" type="ORF">NMY3_03293</name>
</gene>
<reference evidence="3" key="1">
    <citation type="submission" date="2015-10" db="EMBL/GenBank/DDBJ databases">
        <title>Niche specialization of a soil ammonia-oxidizing archaeon, Candidatus Nitrosocosmicus oleophilus.</title>
        <authorList>
            <person name="Jung M.-Y."/>
            <person name="Rhee S.-K."/>
        </authorList>
    </citation>
    <scope>NUCLEOTIDE SEQUENCE [LARGE SCALE GENOMIC DNA]</scope>
    <source>
        <strain evidence="3">MY3</strain>
    </source>
</reference>
<dbReference type="SUPFAM" id="SSF56112">
    <property type="entry name" value="Protein kinase-like (PK-like)"/>
    <property type="match status" value="1"/>
</dbReference>
<accession>A0A654M2Q5</accession>